<sequence>MPPTLASTEEFKQQIAGVVGIAVTPFDSDGTSIDDEAFEVLIDRAVSAGLQNITPNGNTSEYFSLTASERLRSVELSRKTAPDALIISGIGEAITDVAHTAGAHLLAGADAFMVHQPIHPFWSVEGWIDVHKELARAHPGVPLVPYIKDRRLNAEAIVRLLDSVDEVAAIKYAIGDLEAFAYATAAVPEGRVTWICGLAENWAPYFSVGGTKGFTSGLVNVDPQRSLRISALLAEGDFASAIKEQREILEFEGMRAANSSQHNVSVVKEALHQLGLCNRTVRPPLSQLDATDGASVARIIEQWQIRGN</sequence>
<dbReference type="CDD" id="cd00408">
    <property type="entry name" value="DHDPS-like"/>
    <property type="match status" value="1"/>
</dbReference>
<keyword evidence="1 2" id="KW-0456">Lyase</keyword>
<dbReference type="SUPFAM" id="SSF51569">
    <property type="entry name" value="Aldolase"/>
    <property type="match status" value="1"/>
</dbReference>
<dbReference type="EC" id="4.3.3.7" evidence="3"/>
<evidence type="ECO:0000313" key="4">
    <source>
        <dbReference type="Proteomes" id="UP001432000"/>
    </source>
</evidence>
<reference evidence="3 4" key="1">
    <citation type="submission" date="2024-03" db="EMBL/GenBank/DDBJ databases">
        <title>Natural products discovery in diverse microorganisms through a two-stage MS feature dereplication strategy.</title>
        <authorList>
            <person name="Zhang R."/>
        </authorList>
    </citation>
    <scope>NUCLEOTIDE SEQUENCE [LARGE SCALE GENOMIC DNA]</scope>
    <source>
        <strain evidence="3 4">18930</strain>
    </source>
</reference>
<dbReference type="EC" id="4.1.3.3" evidence="3"/>
<protein>
    <submittedName>
        <fullName evidence="3">Dihydrodipicolinate synthase family protein</fullName>
        <ecNumber evidence="3">4.1.3.3</ecNumber>
        <ecNumber evidence="3">4.2.1.41</ecNumber>
        <ecNumber evidence="3">4.3.3.7</ecNumber>
    </submittedName>
</protein>
<dbReference type="GO" id="GO:0008840">
    <property type="term" value="F:4-hydroxy-tetrahydrodipicolinate synthase activity"/>
    <property type="evidence" value="ECO:0007669"/>
    <property type="project" value="UniProtKB-EC"/>
</dbReference>
<dbReference type="PANTHER" id="PTHR12128">
    <property type="entry name" value="DIHYDRODIPICOLINATE SYNTHASE"/>
    <property type="match status" value="1"/>
</dbReference>
<dbReference type="EMBL" id="CP147846">
    <property type="protein sequence ID" value="WXG68891.1"/>
    <property type="molecule type" value="Genomic_DNA"/>
</dbReference>
<evidence type="ECO:0000313" key="3">
    <source>
        <dbReference type="EMBL" id="WXG68891.1"/>
    </source>
</evidence>
<dbReference type="GO" id="GO:0008747">
    <property type="term" value="F:N-acetylneuraminate lyase activity"/>
    <property type="evidence" value="ECO:0007669"/>
    <property type="project" value="UniProtKB-EC"/>
</dbReference>
<dbReference type="PIRSF" id="PIRSF001365">
    <property type="entry name" value="DHDPS"/>
    <property type="match status" value="1"/>
</dbReference>
<keyword evidence="4" id="KW-1185">Reference proteome</keyword>
<dbReference type="Gene3D" id="3.20.20.70">
    <property type="entry name" value="Aldolase class I"/>
    <property type="match status" value="1"/>
</dbReference>
<comment type="similarity">
    <text evidence="2">Belongs to the DapA family.</text>
</comment>
<gene>
    <name evidence="3" type="ORF">WDS16_27555</name>
</gene>
<dbReference type="Pfam" id="PF00701">
    <property type="entry name" value="DHDPS"/>
    <property type="match status" value="1"/>
</dbReference>
<accession>A0ABZ2PMC9</accession>
<evidence type="ECO:0000256" key="1">
    <source>
        <dbReference type="ARBA" id="ARBA00023239"/>
    </source>
</evidence>
<dbReference type="RefSeq" id="WP_338889390.1">
    <property type="nucleotide sequence ID" value="NZ_CP147846.1"/>
</dbReference>
<dbReference type="Proteomes" id="UP001432000">
    <property type="component" value="Chromosome"/>
</dbReference>
<dbReference type="EC" id="4.2.1.41" evidence="3"/>
<dbReference type="SMART" id="SM01130">
    <property type="entry name" value="DHDPS"/>
    <property type="match status" value="1"/>
</dbReference>
<name>A0ABZ2PMC9_9NOCA</name>
<dbReference type="InterPro" id="IPR013785">
    <property type="entry name" value="Aldolase_TIM"/>
</dbReference>
<dbReference type="GO" id="GO:0047448">
    <property type="term" value="F:5-dehydro-4-deoxyglucarate dehydratase activity"/>
    <property type="evidence" value="ECO:0007669"/>
    <property type="project" value="UniProtKB-EC"/>
</dbReference>
<organism evidence="3 4">
    <name type="scientific">Rhodococcus sovatensis</name>
    <dbReference type="NCBI Taxonomy" id="1805840"/>
    <lineage>
        <taxon>Bacteria</taxon>
        <taxon>Bacillati</taxon>
        <taxon>Actinomycetota</taxon>
        <taxon>Actinomycetes</taxon>
        <taxon>Mycobacteriales</taxon>
        <taxon>Nocardiaceae</taxon>
        <taxon>Rhodococcus</taxon>
    </lineage>
</organism>
<proteinExistence type="inferred from homology"/>
<dbReference type="PANTHER" id="PTHR12128:SF19">
    <property type="entry name" value="5-DEHYDRO-4-DEOXYGLUCARATE DEHYDRATASE 2-RELATED"/>
    <property type="match status" value="1"/>
</dbReference>
<dbReference type="InterPro" id="IPR002220">
    <property type="entry name" value="DapA-like"/>
</dbReference>
<evidence type="ECO:0000256" key="2">
    <source>
        <dbReference type="PIRNR" id="PIRNR001365"/>
    </source>
</evidence>